<proteinExistence type="predicted"/>
<evidence type="ECO:0000313" key="1">
    <source>
        <dbReference type="EnsemblMetazoa" id="GAUT017512-PA"/>
    </source>
</evidence>
<dbReference type="EnsemblMetazoa" id="GAUT017512-RA">
    <property type="protein sequence ID" value="GAUT017512-PA"/>
    <property type="gene ID" value="GAUT017512"/>
</dbReference>
<organism evidence="1 2">
    <name type="scientific">Glossina austeni</name>
    <name type="common">Savannah tsetse fly</name>
    <dbReference type="NCBI Taxonomy" id="7395"/>
    <lineage>
        <taxon>Eukaryota</taxon>
        <taxon>Metazoa</taxon>
        <taxon>Ecdysozoa</taxon>
        <taxon>Arthropoda</taxon>
        <taxon>Hexapoda</taxon>
        <taxon>Insecta</taxon>
        <taxon>Pterygota</taxon>
        <taxon>Neoptera</taxon>
        <taxon>Endopterygota</taxon>
        <taxon>Diptera</taxon>
        <taxon>Brachycera</taxon>
        <taxon>Muscomorpha</taxon>
        <taxon>Hippoboscoidea</taxon>
        <taxon>Glossinidae</taxon>
        <taxon>Glossina</taxon>
    </lineage>
</organism>
<name>A0A1A9UVX0_GLOAU</name>
<reference evidence="1" key="1">
    <citation type="submission" date="2020-05" db="UniProtKB">
        <authorList>
            <consortium name="EnsemblMetazoa"/>
        </authorList>
    </citation>
    <scope>IDENTIFICATION</scope>
    <source>
        <strain evidence="1">TTRI</strain>
    </source>
</reference>
<sequence>MKFCKPSSSSSFCDDRREEGENEIICLLLLSSCCSCSATTTATTTNTTTTTTTTTTTNTADNISKRCGYKFNRTLQHLRIYNKSGLHYHTTTTITTTTTTITTTITITTTTTATFGNINISHFKYNESLTLKDCKRGVEGEGGARKRENEKEREREAMQELVFGDVILFNVAIVVDVHDVAVAASDDADDETRPISSFPNIQLLQRKLGHRNKLSFIGKSRENECLLFDISLQIKQLSHRLQQSTA</sequence>
<dbReference type="VEuPathDB" id="VectorBase:GAUT017512"/>
<keyword evidence="2" id="KW-1185">Reference proteome</keyword>
<dbReference type="Proteomes" id="UP000078200">
    <property type="component" value="Unassembled WGS sequence"/>
</dbReference>
<evidence type="ECO:0000313" key="2">
    <source>
        <dbReference type="Proteomes" id="UP000078200"/>
    </source>
</evidence>
<accession>A0A1A9UVX0</accession>
<dbReference type="AlphaFoldDB" id="A0A1A9UVX0"/>
<protein>
    <submittedName>
        <fullName evidence="1">Uncharacterized protein</fullName>
    </submittedName>
</protein>